<gene>
    <name evidence="9" type="primary">tsaC</name>
    <name evidence="11" type="ORF">EIK76_12980</name>
</gene>
<dbReference type="InterPro" id="IPR017945">
    <property type="entry name" value="DHBP_synth_RibB-like_a/b_dom"/>
</dbReference>
<name>A0A3P3QH18_9GAMM</name>
<evidence type="ECO:0000256" key="3">
    <source>
        <dbReference type="ARBA" id="ARBA00022679"/>
    </source>
</evidence>
<dbReference type="PROSITE" id="PS51163">
    <property type="entry name" value="YRDC"/>
    <property type="match status" value="1"/>
</dbReference>
<dbReference type="AlphaFoldDB" id="A0A3P3QH18"/>
<organism evidence="11 12">
    <name type="scientific">Rheinheimera mesophila</name>
    <dbReference type="NCBI Taxonomy" id="1547515"/>
    <lineage>
        <taxon>Bacteria</taxon>
        <taxon>Pseudomonadati</taxon>
        <taxon>Pseudomonadota</taxon>
        <taxon>Gammaproteobacteria</taxon>
        <taxon>Chromatiales</taxon>
        <taxon>Chromatiaceae</taxon>
        <taxon>Rheinheimera</taxon>
    </lineage>
</organism>
<keyword evidence="7 9" id="KW-0067">ATP-binding</keyword>
<dbReference type="InterPro" id="IPR006070">
    <property type="entry name" value="Sua5-like_dom"/>
</dbReference>
<dbReference type="GO" id="GO:0006450">
    <property type="term" value="P:regulation of translational fidelity"/>
    <property type="evidence" value="ECO:0007669"/>
    <property type="project" value="TreeGrafter"/>
</dbReference>
<keyword evidence="5 9" id="KW-0548">Nucleotidyltransferase</keyword>
<keyword evidence="3 9" id="KW-0808">Transferase</keyword>
<evidence type="ECO:0000256" key="9">
    <source>
        <dbReference type="HAMAP-Rule" id="MF_01852"/>
    </source>
</evidence>
<dbReference type="GO" id="GO:0061710">
    <property type="term" value="F:L-threonylcarbamoyladenylate synthase"/>
    <property type="evidence" value="ECO:0007669"/>
    <property type="project" value="UniProtKB-EC"/>
</dbReference>
<dbReference type="GO" id="GO:0005524">
    <property type="term" value="F:ATP binding"/>
    <property type="evidence" value="ECO:0007669"/>
    <property type="project" value="UniProtKB-UniRule"/>
</dbReference>
<keyword evidence="2 9" id="KW-0963">Cytoplasm</keyword>
<keyword evidence="6 9" id="KW-0547">Nucleotide-binding</keyword>
<dbReference type="Pfam" id="PF01300">
    <property type="entry name" value="Sua5_yciO_yrdC"/>
    <property type="match status" value="1"/>
</dbReference>
<dbReference type="PANTHER" id="PTHR17490">
    <property type="entry name" value="SUA5"/>
    <property type="match status" value="1"/>
</dbReference>
<dbReference type="Gene3D" id="3.90.870.10">
    <property type="entry name" value="DHBP synthase"/>
    <property type="match status" value="1"/>
</dbReference>
<dbReference type="GO" id="GO:0005737">
    <property type="term" value="C:cytoplasm"/>
    <property type="evidence" value="ECO:0007669"/>
    <property type="project" value="UniProtKB-SubCell"/>
</dbReference>
<dbReference type="InterPro" id="IPR050156">
    <property type="entry name" value="TC-AMP_synthase_SUA5"/>
</dbReference>
<keyword evidence="12" id="KW-1185">Reference proteome</keyword>
<evidence type="ECO:0000256" key="5">
    <source>
        <dbReference type="ARBA" id="ARBA00022695"/>
    </source>
</evidence>
<evidence type="ECO:0000256" key="1">
    <source>
        <dbReference type="ARBA" id="ARBA00004496"/>
    </source>
</evidence>
<evidence type="ECO:0000256" key="8">
    <source>
        <dbReference type="ARBA" id="ARBA00048366"/>
    </source>
</evidence>
<evidence type="ECO:0000313" key="12">
    <source>
        <dbReference type="Proteomes" id="UP000276260"/>
    </source>
</evidence>
<dbReference type="HAMAP" id="MF_01852">
    <property type="entry name" value="TsaC"/>
    <property type="match status" value="1"/>
</dbReference>
<dbReference type="EMBL" id="RRCF01000003">
    <property type="protein sequence ID" value="RRJ20428.1"/>
    <property type="molecule type" value="Genomic_DNA"/>
</dbReference>
<evidence type="ECO:0000256" key="6">
    <source>
        <dbReference type="ARBA" id="ARBA00022741"/>
    </source>
</evidence>
<comment type="function">
    <text evidence="9">Required for the formation of a threonylcarbamoyl group on adenosine at position 37 (t(6)A37) in tRNAs that read codons beginning with adenine. Catalyzes the conversion of L-threonine, HCO(3)(-)/CO(2) and ATP to give threonylcarbamoyl-AMP (TC-AMP) as the acyladenylate intermediate, with the release of diphosphate.</text>
</comment>
<evidence type="ECO:0000256" key="2">
    <source>
        <dbReference type="ARBA" id="ARBA00022490"/>
    </source>
</evidence>
<dbReference type="EC" id="2.7.7.87" evidence="9"/>
<dbReference type="GO" id="GO:0003725">
    <property type="term" value="F:double-stranded RNA binding"/>
    <property type="evidence" value="ECO:0007669"/>
    <property type="project" value="InterPro"/>
</dbReference>
<dbReference type="GO" id="GO:0002949">
    <property type="term" value="P:tRNA threonylcarbamoyladenosine modification"/>
    <property type="evidence" value="ECO:0007669"/>
    <property type="project" value="UniProtKB-UniRule"/>
</dbReference>
<comment type="caution">
    <text evidence="11">The sequence shown here is derived from an EMBL/GenBank/DDBJ whole genome shotgun (WGS) entry which is preliminary data.</text>
</comment>
<evidence type="ECO:0000259" key="10">
    <source>
        <dbReference type="PROSITE" id="PS51163"/>
    </source>
</evidence>
<protein>
    <recommendedName>
        <fullName evidence="9">Threonylcarbamoyl-AMP synthase</fullName>
        <shortName evidence="9">TC-AMP synthase</shortName>
        <ecNumber evidence="9">2.7.7.87</ecNumber>
    </recommendedName>
    <alternativeName>
        <fullName evidence="9">L-threonylcarbamoyladenylate synthase</fullName>
    </alternativeName>
    <alternativeName>
        <fullName evidence="9">t(6)A37 threonylcarbamoyladenosine biosynthesis protein TsaC</fullName>
    </alternativeName>
    <alternativeName>
        <fullName evidence="9">tRNA threonylcarbamoyladenosine biosynthesis protein TsaC</fullName>
    </alternativeName>
</protein>
<dbReference type="Proteomes" id="UP000276260">
    <property type="component" value="Unassembled WGS sequence"/>
</dbReference>
<evidence type="ECO:0000256" key="4">
    <source>
        <dbReference type="ARBA" id="ARBA00022694"/>
    </source>
</evidence>
<proteinExistence type="inferred from homology"/>
<dbReference type="OrthoDB" id="9814580at2"/>
<feature type="domain" description="YrdC-like" evidence="10">
    <location>
        <begin position="1"/>
        <end position="194"/>
    </location>
</feature>
<evidence type="ECO:0000256" key="7">
    <source>
        <dbReference type="ARBA" id="ARBA00022840"/>
    </source>
</evidence>
<evidence type="ECO:0000313" key="11">
    <source>
        <dbReference type="EMBL" id="RRJ20428.1"/>
    </source>
</evidence>
<dbReference type="GO" id="GO:0000049">
    <property type="term" value="F:tRNA binding"/>
    <property type="evidence" value="ECO:0007669"/>
    <property type="project" value="TreeGrafter"/>
</dbReference>
<comment type="catalytic activity">
    <reaction evidence="8 9">
        <text>L-threonine + hydrogencarbonate + ATP = L-threonylcarbamoyladenylate + diphosphate + H2O</text>
        <dbReference type="Rhea" id="RHEA:36407"/>
        <dbReference type="ChEBI" id="CHEBI:15377"/>
        <dbReference type="ChEBI" id="CHEBI:17544"/>
        <dbReference type="ChEBI" id="CHEBI:30616"/>
        <dbReference type="ChEBI" id="CHEBI:33019"/>
        <dbReference type="ChEBI" id="CHEBI:57926"/>
        <dbReference type="ChEBI" id="CHEBI:73682"/>
        <dbReference type="EC" id="2.7.7.87"/>
    </reaction>
</comment>
<reference evidence="11 12" key="1">
    <citation type="submission" date="2018-11" db="EMBL/GenBank/DDBJ databases">
        <title>Draft genome analysis of Rheinheimera mesophila isolated from an industrial waste site.</title>
        <authorList>
            <person name="Yu Q."/>
            <person name="Qi Y."/>
            <person name="Zhang H."/>
            <person name="Lu Y."/>
            <person name="Pu J."/>
        </authorList>
    </citation>
    <scope>NUCLEOTIDE SEQUENCE [LARGE SCALE GENOMIC DNA]</scope>
    <source>
        <strain evidence="11 12">IITR13</strain>
    </source>
</reference>
<dbReference type="SUPFAM" id="SSF55821">
    <property type="entry name" value="YrdC/RibB"/>
    <property type="match status" value="1"/>
</dbReference>
<comment type="subcellular location">
    <subcellularLocation>
        <location evidence="1 9">Cytoplasm</location>
    </subcellularLocation>
</comment>
<dbReference type="RefSeq" id="WP_046519780.1">
    <property type="nucleotide sequence ID" value="NZ_LAVS01000017.1"/>
</dbReference>
<dbReference type="PANTHER" id="PTHR17490:SF18">
    <property type="entry name" value="THREONYLCARBAMOYL-AMP SYNTHASE"/>
    <property type="match status" value="1"/>
</dbReference>
<comment type="similarity">
    <text evidence="9">Belongs to the SUA5 family. TsaC subfamily.</text>
</comment>
<sequence>MTEIPSAVTALRQGQVIAYPTEAVFGVGCDPDNHLAIETLLQVKQRPKSKGLILIAADFSQLIPYIAADQLSLEQTQLMLDSWRNSAGVRDKAAVTWVVPASARCSDWLTGQFDSIAIRVCDHPVVQQLCLAFGKPITSTSANLSGLEPCRSAAEVRQQLADKVAIIVDAPTGGRAVPSEIRDITTGHIYRAGT</sequence>
<dbReference type="FunFam" id="3.90.870.10:FF:000004">
    <property type="entry name" value="Threonylcarbamoyl-AMP synthase"/>
    <property type="match status" value="1"/>
</dbReference>
<dbReference type="InterPro" id="IPR023535">
    <property type="entry name" value="TC-AMP_synthase"/>
</dbReference>
<keyword evidence="4 9" id="KW-0819">tRNA processing</keyword>
<accession>A0A3P3QH18</accession>